<evidence type="ECO:0000259" key="5">
    <source>
        <dbReference type="PROSITE" id="PS51755"/>
    </source>
</evidence>
<evidence type="ECO:0000313" key="6">
    <source>
        <dbReference type="EMBL" id="MFD2914207.1"/>
    </source>
</evidence>
<evidence type="ECO:0000256" key="4">
    <source>
        <dbReference type="SAM" id="SignalP"/>
    </source>
</evidence>
<feature type="transmembrane region" description="Helical" evidence="3">
    <location>
        <begin position="159"/>
        <end position="177"/>
    </location>
</feature>
<evidence type="ECO:0000256" key="1">
    <source>
        <dbReference type="ARBA" id="ARBA00023125"/>
    </source>
</evidence>
<dbReference type="CDD" id="cd00383">
    <property type="entry name" value="trans_reg_C"/>
    <property type="match status" value="1"/>
</dbReference>
<accession>A0ABW5ZRB2</accession>
<proteinExistence type="predicted"/>
<dbReference type="InterPro" id="IPR001867">
    <property type="entry name" value="OmpR/PhoB-type_DNA-bd"/>
</dbReference>
<dbReference type="PROSITE" id="PS51755">
    <property type="entry name" value="OMPR_PHOB"/>
    <property type="match status" value="1"/>
</dbReference>
<evidence type="ECO:0000256" key="3">
    <source>
        <dbReference type="SAM" id="Phobius"/>
    </source>
</evidence>
<dbReference type="InterPro" id="IPR016032">
    <property type="entry name" value="Sig_transdc_resp-reg_C-effctor"/>
</dbReference>
<evidence type="ECO:0000313" key="7">
    <source>
        <dbReference type="Proteomes" id="UP001597548"/>
    </source>
</evidence>
<organism evidence="6 7">
    <name type="scientific">Psychroserpens luteus</name>
    <dbReference type="NCBI Taxonomy" id="1434066"/>
    <lineage>
        <taxon>Bacteria</taxon>
        <taxon>Pseudomonadati</taxon>
        <taxon>Bacteroidota</taxon>
        <taxon>Flavobacteriia</taxon>
        <taxon>Flavobacteriales</taxon>
        <taxon>Flavobacteriaceae</taxon>
        <taxon>Psychroserpens</taxon>
    </lineage>
</organism>
<gene>
    <name evidence="6" type="ORF">ACFS29_01030</name>
</gene>
<dbReference type="Gene3D" id="1.10.10.10">
    <property type="entry name" value="Winged helix-like DNA-binding domain superfamily/Winged helix DNA-binding domain"/>
    <property type="match status" value="1"/>
</dbReference>
<reference evidence="7" key="1">
    <citation type="journal article" date="2019" name="Int. J. Syst. Evol. Microbiol.">
        <title>The Global Catalogue of Microorganisms (GCM) 10K type strain sequencing project: providing services to taxonomists for standard genome sequencing and annotation.</title>
        <authorList>
            <consortium name="The Broad Institute Genomics Platform"/>
            <consortium name="The Broad Institute Genome Sequencing Center for Infectious Disease"/>
            <person name="Wu L."/>
            <person name="Ma J."/>
        </authorList>
    </citation>
    <scope>NUCLEOTIDE SEQUENCE [LARGE SCALE GENOMIC DNA]</scope>
    <source>
        <strain evidence="7">KCTC 32514</strain>
    </source>
</reference>
<keyword evidence="7" id="KW-1185">Reference proteome</keyword>
<comment type="caution">
    <text evidence="6">The sequence shown here is derived from an EMBL/GenBank/DDBJ whole genome shotgun (WGS) entry which is preliminary data.</text>
</comment>
<dbReference type="Proteomes" id="UP001597548">
    <property type="component" value="Unassembled WGS sequence"/>
</dbReference>
<protein>
    <submittedName>
        <fullName evidence="6">Winged helix-turn-helix domain-containing protein</fullName>
    </submittedName>
</protein>
<feature type="chain" id="PRO_5045733737" evidence="4">
    <location>
        <begin position="26"/>
        <end position="289"/>
    </location>
</feature>
<dbReference type="EMBL" id="JBHUOS010000001">
    <property type="protein sequence ID" value="MFD2914207.1"/>
    <property type="molecule type" value="Genomic_DNA"/>
</dbReference>
<dbReference type="SMART" id="SM00862">
    <property type="entry name" value="Trans_reg_C"/>
    <property type="match status" value="1"/>
</dbReference>
<sequence length="289" mass="33182">MKYQYVYSKIIFAALAFLVMMTSCTKEESNDITGITKVALREAGNQLLLRNLDSTSLILPIKELEPYIYSISFEKPLSFEPNDVVTVIHTSLNLASISKNYRVEVLQCTDGEVAYSYEMNVEQERTIIPCAGRNLPEACYTIRVEFLDILPPSGYEKRLTPYVFVFGVLVYLIFLYLRKKKSQPISEEKNISYSEIGSFQFYPEEHKLVKSATEISLSKKECELLEIFVANPNQIITRDELTKKVWEDNGVFVGRSLDTYISKLRKILKDDDSIRITNVHGVGYKLEMD</sequence>
<name>A0ABW5ZRB2_9FLAO</name>
<keyword evidence="3" id="KW-0472">Membrane</keyword>
<dbReference type="PROSITE" id="PS51257">
    <property type="entry name" value="PROKAR_LIPOPROTEIN"/>
    <property type="match status" value="1"/>
</dbReference>
<feature type="signal peptide" evidence="4">
    <location>
        <begin position="1"/>
        <end position="25"/>
    </location>
</feature>
<evidence type="ECO:0000256" key="2">
    <source>
        <dbReference type="PROSITE-ProRule" id="PRU01091"/>
    </source>
</evidence>
<keyword evidence="1 2" id="KW-0238">DNA-binding</keyword>
<keyword evidence="3" id="KW-1133">Transmembrane helix</keyword>
<feature type="DNA-binding region" description="OmpR/PhoB-type" evidence="2">
    <location>
        <begin position="191"/>
        <end position="288"/>
    </location>
</feature>
<keyword evidence="3" id="KW-0812">Transmembrane</keyword>
<dbReference type="Pfam" id="PF00486">
    <property type="entry name" value="Trans_reg_C"/>
    <property type="match status" value="1"/>
</dbReference>
<dbReference type="RefSeq" id="WP_194507295.1">
    <property type="nucleotide sequence ID" value="NZ_JADILU010000002.1"/>
</dbReference>
<keyword evidence="4" id="KW-0732">Signal</keyword>
<dbReference type="SUPFAM" id="SSF46894">
    <property type="entry name" value="C-terminal effector domain of the bipartite response regulators"/>
    <property type="match status" value="1"/>
</dbReference>
<dbReference type="InterPro" id="IPR036388">
    <property type="entry name" value="WH-like_DNA-bd_sf"/>
</dbReference>
<feature type="domain" description="OmpR/PhoB-type" evidence="5">
    <location>
        <begin position="191"/>
        <end position="288"/>
    </location>
</feature>